<dbReference type="PANTHER" id="PTHR46237">
    <property type="entry name" value="CYTOCHROME B5 REDUCTASE 4 FAMILY MEMBER"/>
    <property type="match status" value="1"/>
</dbReference>
<evidence type="ECO:0000313" key="5">
    <source>
        <dbReference type="Ensembl" id="ENSANAP00000035404.1"/>
    </source>
</evidence>
<keyword evidence="1" id="KW-0349">Heme</keyword>
<dbReference type="GeneTree" id="ENSGT00940000155536"/>
<feature type="domain" description="Cytochrome b5 heme-binding" evidence="4">
    <location>
        <begin position="1"/>
        <end position="79"/>
    </location>
</feature>
<dbReference type="InterPro" id="IPR001199">
    <property type="entry name" value="Cyt_B5-like_heme/steroid-bd"/>
</dbReference>
<dbReference type="Gene3D" id="3.10.120.10">
    <property type="entry name" value="Cytochrome b5-like heme/steroid binding domain"/>
    <property type="match status" value="1"/>
</dbReference>
<evidence type="ECO:0000259" key="4">
    <source>
        <dbReference type="PROSITE" id="PS50255"/>
    </source>
</evidence>
<accession>A0A2K5EQB7</accession>
<proteinExistence type="predicted"/>
<dbReference type="FunFam" id="3.10.120.10:FF:000001">
    <property type="entry name" value="Cytochrome b5 reductase 4"/>
    <property type="match status" value="1"/>
</dbReference>
<protein>
    <recommendedName>
        <fullName evidence="4">Cytochrome b5 heme-binding domain-containing protein</fullName>
    </recommendedName>
</protein>
<keyword evidence="3" id="KW-0408">Iron</keyword>
<dbReference type="GO" id="GO:0006801">
    <property type="term" value="P:superoxide metabolic process"/>
    <property type="evidence" value="ECO:0007669"/>
    <property type="project" value="TreeGrafter"/>
</dbReference>
<dbReference type="SUPFAM" id="SSF55856">
    <property type="entry name" value="Cytochrome b5-like heme/steroid binding domain"/>
    <property type="match status" value="1"/>
</dbReference>
<evidence type="ECO:0000256" key="2">
    <source>
        <dbReference type="ARBA" id="ARBA00022723"/>
    </source>
</evidence>
<dbReference type="Pfam" id="PF00173">
    <property type="entry name" value="Cyt-b5"/>
    <property type="match status" value="1"/>
</dbReference>
<evidence type="ECO:0000256" key="1">
    <source>
        <dbReference type="ARBA" id="ARBA00022617"/>
    </source>
</evidence>
<dbReference type="OMA" id="RNCFIGY"/>
<reference evidence="5" key="1">
    <citation type="submission" date="2025-08" db="UniProtKB">
        <authorList>
            <consortium name="Ensembl"/>
        </authorList>
    </citation>
    <scope>IDENTIFICATION</scope>
</reference>
<dbReference type="PROSITE" id="PS50255">
    <property type="entry name" value="CYTOCHROME_B5_2"/>
    <property type="match status" value="1"/>
</dbReference>
<dbReference type="Proteomes" id="UP000233020">
    <property type="component" value="Unplaced"/>
</dbReference>
<evidence type="ECO:0000256" key="3">
    <source>
        <dbReference type="ARBA" id="ARBA00023004"/>
    </source>
</evidence>
<reference evidence="5" key="2">
    <citation type="submission" date="2025-09" db="UniProtKB">
        <authorList>
            <consortium name="Ensembl"/>
        </authorList>
    </citation>
    <scope>IDENTIFICATION</scope>
</reference>
<dbReference type="GO" id="GO:0020037">
    <property type="term" value="F:heme binding"/>
    <property type="evidence" value="ECO:0007669"/>
    <property type="project" value="TreeGrafter"/>
</dbReference>
<dbReference type="GO" id="GO:0005783">
    <property type="term" value="C:endoplasmic reticulum"/>
    <property type="evidence" value="ECO:0007669"/>
    <property type="project" value="TreeGrafter"/>
</dbReference>
<name>A0A2K5EQB7_AOTNA</name>
<dbReference type="GO" id="GO:0004128">
    <property type="term" value="F:cytochrome-b5 reductase activity, acting on NAD(P)H"/>
    <property type="evidence" value="ECO:0007669"/>
    <property type="project" value="TreeGrafter"/>
</dbReference>
<keyword evidence="6" id="KW-1185">Reference proteome</keyword>
<dbReference type="STRING" id="37293.ENSANAP00000035404"/>
<dbReference type="Ensembl" id="ENSANAT00000053472.1">
    <property type="protein sequence ID" value="ENSANAP00000035404.1"/>
    <property type="gene ID" value="ENSANAG00000035247.1"/>
</dbReference>
<dbReference type="InterPro" id="IPR051872">
    <property type="entry name" value="Cytochrome_b5/Flavoprotein_Rdt"/>
</dbReference>
<keyword evidence="2" id="KW-0479">Metal-binding</keyword>
<sequence>MDWIRLTKSRKDLIGLKDNCWICIRGFVYNVSPYMEYHPGREDELMRAAGSHGSELFDQVHRWVNYESMLKECLVGRMAVKPALWNSFKSFDL</sequence>
<dbReference type="GO" id="GO:0046872">
    <property type="term" value="F:metal ion binding"/>
    <property type="evidence" value="ECO:0007669"/>
    <property type="project" value="UniProtKB-KW"/>
</dbReference>
<dbReference type="AlphaFoldDB" id="A0A2K5EQB7"/>
<evidence type="ECO:0000313" key="6">
    <source>
        <dbReference type="Proteomes" id="UP000233020"/>
    </source>
</evidence>
<dbReference type="InterPro" id="IPR036400">
    <property type="entry name" value="Cyt_B5-like_heme/steroid_sf"/>
</dbReference>
<dbReference type="SMART" id="SM01117">
    <property type="entry name" value="Cyt-b5"/>
    <property type="match status" value="1"/>
</dbReference>
<dbReference type="PANTHER" id="PTHR46237:SF1">
    <property type="entry name" value="CYTOCHROME B5 REDUCTASE 4"/>
    <property type="match status" value="1"/>
</dbReference>
<organism evidence="5 6">
    <name type="scientific">Aotus nancymaae</name>
    <name type="common">Ma's night monkey</name>
    <dbReference type="NCBI Taxonomy" id="37293"/>
    <lineage>
        <taxon>Eukaryota</taxon>
        <taxon>Metazoa</taxon>
        <taxon>Chordata</taxon>
        <taxon>Craniata</taxon>
        <taxon>Vertebrata</taxon>
        <taxon>Euteleostomi</taxon>
        <taxon>Mammalia</taxon>
        <taxon>Eutheria</taxon>
        <taxon>Euarchontoglires</taxon>
        <taxon>Primates</taxon>
        <taxon>Haplorrhini</taxon>
        <taxon>Platyrrhini</taxon>
        <taxon>Aotidae</taxon>
        <taxon>Aotus</taxon>
    </lineage>
</organism>